<dbReference type="AlphaFoldDB" id="A0A4R7VWU1"/>
<gene>
    <name evidence="2" type="ORF">CLV71_104584</name>
</gene>
<comment type="caution">
    <text evidence="2">The sequence shown here is derived from an EMBL/GenBank/DDBJ whole genome shotgun (WGS) entry which is preliminary data.</text>
</comment>
<reference evidence="2 3" key="1">
    <citation type="submission" date="2019-03" db="EMBL/GenBank/DDBJ databases">
        <title>Genomic Encyclopedia of Archaeal and Bacterial Type Strains, Phase II (KMG-II): from individual species to whole genera.</title>
        <authorList>
            <person name="Goeker M."/>
        </authorList>
    </citation>
    <scope>NUCLEOTIDE SEQUENCE [LARGE SCALE GENOMIC DNA]</scope>
    <source>
        <strain evidence="2 3">DSM 45499</strain>
    </source>
</reference>
<sequence length="398" mass="42665">MRKTRVIAAVLCAGMLLPGVAMAAPAPTAVEHRSEGHLVSAEVIDRLPRQEVVDYLAGYELDTSAVRNGVDLYLLTYRTVGVDGRPTTASALTVLPNGRDHTFRAVAWLHGTRVFRGDTGSVSDNLDRAAAVLFAGSGFATVAPDYLGLGTGPGHHPYMLSEPTVTATTDALRASRSLAARTGRKLDGRVLVSGFSQGGQASMIVGRALQRSREFDLGAIAGIAGPYDIRGQEMPAALDGRLDGISATMYLGYAITAWNRVHPIYDSPSEAFRAPYDQVVESMFDSDHQEGEVVATLPHTPEELFTNEFLARLAHPDGGLAEVLAANDDPCEWRPSVPVRLYAGTADRDVVSDNATSCLEDLGAHNTRDSRVVNVGAVDHFTSARVALPQVLTWFNRL</sequence>
<dbReference type="Gene3D" id="3.40.50.1820">
    <property type="entry name" value="alpha/beta hydrolase"/>
    <property type="match status" value="1"/>
</dbReference>
<name>A0A4R7VWU1_9PSEU</name>
<dbReference type="PIRSF" id="PIRSF029171">
    <property type="entry name" value="Esterase_LipA"/>
    <property type="match status" value="1"/>
</dbReference>
<dbReference type="PANTHER" id="PTHR34853">
    <property type="match status" value="1"/>
</dbReference>
<keyword evidence="1" id="KW-0732">Signal</keyword>
<organism evidence="2 3">
    <name type="scientific">Actinophytocola oryzae</name>
    <dbReference type="NCBI Taxonomy" id="502181"/>
    <lineage>
        <taxon>Bacteria</taxon>
        <taxon>Bacillati</taxon>
        <taxon>Actinomycetota</taxon>
        <taxon>Actinomycetes</taxon>
        <taxon>Pseudonocardiales</taxon>
        <taxon>Pseudonocardiaceae</taxon>
    </lineage>
</organism>
<dbReference type="InterPro" id="IPR029058">
    <property type="entry name" value="AB_hydrolase_fold"/>
</dbReference>
<dbReference type="EMBL" id="SOCP01000004">
    <property type="protein sequence ID" value="TDV54115.1"/>
    <property type="molecule type" value="Genomic_DNA"/>
</dbReference>
<feature type="signal peptide" evidence="1">
    <location>
        <begin position="1"/>
        <end position="23"/>
    </location>
</feature>
<dbReference type="Gene3D" id="1.10.260.160">
    <property type="match status" value="1"/>
</dbReference>
<dbReference type="Pfam" id="PF03583">
    <property type="entry name" value="LIP"/>
    <property type="match status" value="1"/>
</dbReference>
<evidence type="ECO:0000256" key="1">
    <source>
        <dbReference type="SAM" id="SignalP"/>
    </source>
</evidence>
<dbReference type="GO" id="GO:0016042">
    <property type="term" value="P:lipid catabolic process"/>
    <property type="evidence" value="ECO:0007669"/>
    <property type="project" value="InterPro"/>
</dbReference>
<keyword evidence="3" id="KW-1185">Reference proteome</keyword>
<evidence type="ECO:0000313" key="2">
    <source>
        <dbReference type="EMBL" id="TDV54115.1"/>
    </source>
</evidence>
<feature type="chain" id="PRO_5020309969" evidence="1">
    <location>
        <begin position="24"/>
        <end position="398"/>
    </location>
</feature>
<dbReference type="RefSeq" id="WP_208297542.1">
    <property type="nucleotide sequence ID" value="NZ_SOCP01000004.1"/>
</dbReference>
<protein>
    <submittedName>
        <fullName evidence="2">Secretory lipase</fullName>
    </submittedName>
</protein>
<dbReference type="PANTHER" id="PTHR34853:SF1">
    <property type="entry name" value="LIPASE 5"/>
    <property type="match status" value="1"/>
</dbReference>
<evidence type="ECO:0000313" key="3">
    <source>
        <dbReference type="Proteomes" id="UP000294927"/>
    </source>
</evidence>
<dbReference type="GO" id="GO:0004806">
    <property type="term" value="F:triacylglycerol lipase activity"/>
    <property type="evidence" value="ECO:0007669"/>
    <property type="project" value="InterPro"/>
</dbReference>
<dbReference type="InterPro" id="IPR005152">
    <property type="entry name" value="Lipase_secreted"/>
</dbReference>
<accession>A0A4R7VWU1</accession>
<dbReference type="SUPFAM" id="SSF53474">
    <property type="entry name" value="alpha/beta-Hydrolases"/>
    <property type="match status" value="1"/>
</dbReference>
<dbReference type="Proteomes" id="UP000294927">
    <property type="component" value="Unassembled WGS sequence"/>
</dbReference>
<proteinExistence type="predicted"/>